<feature type="domain" description="Solute-binding protein family 3/N-terminal" evidence="2">
    <location>
        <begin position="46"/>
        <end position="114"/>
    </location>
</feature>
<dbReference type="Proteomes" id="UP000326302">
    <property type="component" value="Unassembled WGS sequence"/>
</dbReference>
<dbReference type="PANTHER" id="PTHR35936:SF19">
    <property type="entry name" value="AMINO-ACID-BINDING PROTEIN YXEM-RELATED"/>
    <property type="match status" value="1"/>
</dbReference>
<dbReference type="PANTHER" id="PTHR35936">
    <property type="entry name" value="MEMBRANE-BOUND LYTIC MUREIN TRANSGLYCOSYLASE F"/>
    <property type="match status" value="1"/>
</dbReference>
<organism evidence="3 6">
    <name type="scientific">Halosegnis rubeus</name>
    <dbReference type="NCBI Taxonomy" id="2212850"/>
    <lineage>
        <taxon>Archaea</taxon>
        <taxon>Methanobacteriati</taxon>
        <taxon>Methanobacteriota</taxon>
        <taxon>Stenosarchaea group</taxon>
        <taxon>Halobacteria</taxon>
        <taxon>Halobacteriales</taxon>
        <taxon>Natronomonadaceae</taxon>
        <taxon>Halosegnis</taxon>
    </lineage>
</organism>
<evidence type="ECO:0000313" key="3">
    <source>
        <dbReference type="EMBL" id="KAB7518270.1"/>
    </source>
</evidence>
<dbReference type="EMBL" id="QJOW01000001">
    <property type="protein sequence ID" value="KAB7518270.1"/>
    <property type="molecule type" value="Genomic_DNA"/>
</dbReference>
<name>A0A5N5UJ48_9EURY</name>
<evidence type="ECO:0000313" key="5">
    <source>
        <dbReference type="Proteomes" id="UP000326207"/>
    </source>
</evidence>
<dbReference type="AlphaFoldDB" id="A0A5N5UJ48"/>
<sequence length="115" mass="12705">MGAQSGTTGEETIQDELIANGELEESNYTSYDNYVLAVEDLENGNIDAIVIDEPVGDTFANQRPVEVAFIYETNEQYGFGMRTDDDDLTTAVNEGLQTVRDDGTYEDLTAEWFGS</sequence>
<comment type="caution">
    <text evidence="3">The sequence shown here is derived from an EMBL/GenBank/DDBJ whole genome shotgun (WGS) entry which is preliminary data.</text>
</comment>
<evidence type="ECO:0000313" key="6">
    <source>
        <dbReference type="Proteomes" id="UP000326302"/>
    </source>
</evidence>
<dbReference type="RefSeq" id="WP_152119162.1">
    <property type="nucleotide sequence ID" value="NZ_QJOW01000001.1"/>
</dbReference>
<reference evidence="5 6" key="1">
    <citation type="submission" date="2019-10" db="EMBL/GenBank/DDBJ databases">
        <title>Unraveling microbial dark matter from salterns through culturing: the case of the genus Halosegnis.</title>
        <authorList>
            <person name="Duran-Viseras A."/>
            <person name="Andrei A.-S."/>
            <person name="Vera-Gargallo B."/>
            <person name="Ghai R."/>
            <person name="Sanchez-Porro C."/>
            <person name="Ventosa A."/>
        </authorList>
    </citation>
    <scope>NUCLEOTIDE SEQUENCE [LARGE SCALE GENOMIC DNA]</scope>
    <source>
        <strain evidence="3 6">F17-44</strain>
        <strain evidence="4 5">F19-13</strain>
    </source>
</reference>
<accession>A0A5N5UJZ8</accession>
<evidence type="ECO:0000259" key="2">
    <source>
        <dbReference type="Pfam" id="PF00497"/>
    </source>
</evidence>
<protein>
    <submittedName>
        <fullName evidence="3">Transporter substrate-binding domain-containing protein</fullName>
    </submittedName>
</protein>
<dbReference type="Proteomes" id="UP000326207">
    <property type="component" value="Unassembled WGS sequence"/>
</dbReference>
<evidence type="ECO:0000256" key="1">
    <source>
        <dbReference type="ARBA" id="ARBA00022729"/>
    </source>
</evidence>
<dbReference type="OrthoDB" id="30671at2157"/>
<keyword evidence="1" id="KW-0732">Signal</keyword>
<dbReference type="EMBL" id="QMDY01000002">
    <property type="protein sequence ID" value="KAB7519151.1"/>
    <property type="molecule type" value="Genomic_DNA"/>
</dbReference>
<gene>
    <name evidence="3" type="ORF">DMP03_02615</name>
    <name evidence="4" type="ORF">DP108_03295</name>
</gene>
<evidence type="ECO:0000313" key="4">
    <source>
        <dbReference type="EMBL" id="KAB7519151.1"/>
    </source>
</evidence>
<accession>A0A5N5UJ48</accession>
<dbReference type="Gene3D" id="3.40.190.10">
    <property type="entry name" value="Periplasmic binding protein-like II"/>
    <property type="match status" value="2"/>
</dbReference>
<dbReference type="Pfam" id="PF00497">
    <property type="entry name" value="SBP_bac_3"/>
    <property type="match status" value="1"/>
</dbReference>
<dbReference type="SUPFAM" id="SSF53850">
    <property type="entry name" value="Periplasmic binding protein-like II"/>
    <property type="match status" value="1"/>
</dbReference>
<proteinExistence type="predicted"/>
<dbReference type="InterPro" id="IPR001638">
    <property type="entry name" value="Solute-binding_3/MltF_N"/>
</dbReference>